<dbReference type="AlphaFoldDB" id="A0A194ALZ2"/>
<name>A0A194ALZ2_9BACT</name>
<keyword evidence="3" id="KW-1185">Reference proteome</keyword>
<accession>A0A194ALZ2</accession>
<evidence type="ECO:0000313" key="2">
    <source>
        <dbReference type="EMBL" id="GAU09674.1"/>
    </source>
</evidence>
<dbReference type="InterPro" id="IPR014717">
    <property type="entry name" value="Transl_elong_EF1B/ribsomal_bS6"/>
</dbReference>
<protein>
    <recommendedName>
        <fullName evidence="4">Pilus assembly protein PilO</fullName>
    </recommendedName>
</protein>
<dbReference type="PANTHER" id="PTHR39555:SF1">
    <property type="entry name" value="TYPE IV PILUS INNER MEMBRANE COMPONENT PILO"/>
    <property type="match status" value="1"/>
</dbReference>
<dbReference type="Proteomes" id="UP000095200">
    <property type="component" value="Unassembled WGS sequence"/>
</dbReference>
<dbReference type="EMBL" id="BDFE01000020">
    <property type="protein sequence ID" value="GAU09674.1"/>
    <property type="molecule type" value="Genomic_DNA"/>
</dbReference>
<dbReference type="Gene3D" id="3.30.70.60">
    <property type="match status" value="1"/>
</dbReference>
<dbReference type="PANTHER" id="PTHR39555">
    <property type="entry name" value="FIMBRIAL ASSEMBLY PROTEIN PILO-LIKE PROTEIN-RELATED"/>
    <property type="match status" value="1"/>
</dbReference>
<evidence type="ECO:0008006" key="4">
    <source>
        <dbReference type="Google" id="ProtNLM"/>
    </source>
</evidence>
<dbReference type="InterPro" id="IPR007445">
    <property type="entry name" value="PilO"/>
</dbReference>
<dbReference type="PROSITE" id="PS51257">
    <property type="entry name" value="PROKAR_LIPOPROTEIN"/>
    <property type="match status" value="1"/>
</dbReference>
<gene>
    <name evidence="2" type="ORF">DPF_2405</name>
</gene>
<feature type="transmembrane region" description="Helical" evidence="1">
    <location>
        <begin position="15"/>
        <end position="38"/>
    </location>
</feature>
<keyword evidence="1" id="KW-0812">Transmembrane</keyword>
<dbReference type="Pfam" id="PF04350">
    <property type="entry name" value="PilO"/>
    <property type="match status" value="1"/>
</dbReference>
<keyword evidence="1" id="KW-0472">Membrane</keyword>
<evidence type="ECO:0000256" key="1">
    <source>
        <dbReference type="SAM" id="Phobius"/>
    </source>
</evidence>
<organism evidence="2 3">
    <name type="scientific">Desulfoplanes formicivorans</name>
    <dbReference type="NCBI Taxonomy" id="1592317"/>
    <lineage>
        <taxon>Bacteria</taxon>
        <taxon>Pseudomonadati</taxon>
        <taxon>Thermodesulfobacteriota</taxon>
        <taxon>Desulfovibrionia</taxon>
        <taxon>Desulfovibrionales</taxon>
        <taxon>Desulfoplanaceae</taxon>
        <taxon>Desulfoplanes</taxon>
    </lineage>
</organism>
<keyword evidence="1" id="KW-1133">Transmembrane helix</keyword>
<dbReference type="GO" id="GO:0043107">
    <property type="term" value="P:type IV pilus-dependent motility"/>
    <property type="evidence" value="ECO:0007669"/>
    <property type="project" value="InterPro"/>
</dbReference>
<evidence type="ECO:0000313" key="3">
    <source>
        <dbReference type="Proteomes" id="UP000095200"/>
    </source>
</evidence>
<reference evidence="3" key="1">
    <citation type="submission" date="2016-06" db="EMBL/GenBank/DDBJ databases">
        <title>Draft genome sequence of Desulfoplanes formicivorans strain Pf12B.</title>
        <authorList>
            <person name="Watanabe M."/>
            <person name="Kojima H."/>
            <person name="Fukui M."/>
        </authorList>
    </citation>
    <scope>NUCLEOTIDE SEQUENCE [LARGE SCALE GENOMIC DNA]</scope>
    <source>
        <strain evidence="3">Pf12B</strain>
    </source>
</reference>
<dbReference type="OrthoDB" id="5502253at2"/>
<comment type="caution">
    <text evidence="2">The sequence shown here is derived from an EMBL/GenBank/DDBJ whole genome shotgun (WGS) entry which is preliminary data.</text>
</comment>
<dbReference type="GO" id="GO:0043683">
    <property type="term" value="P:type IV pilus assembly"/>
    <property type="evidence" value="ECO:0007669"/>
    <property type="project" value="InterPro"/>
</dbReference>
<dbReference type="RefSeq" id="WP_069859926.1">
    <property type="nucleotide sequence ID" value="NZ_BDFE01000020.1"/>
</dbReference>
<proteinExistence type="predicted"/>
<dbReference type="STRING" id="1592317.DPF_2405"/>
<sequence>MSRQDLTRTLEQLTIWHKILIMLGLLVVVGGCYWYFFLSPQLETMIKLHKSISKVNSDIKRFTTISLQLPALEKKVNAKQSEFLFAQTLLPKDTQALERLLASFEMLAQEMGVSFMSFTPGRETVGELYASRNVSLRLRGSFHNLMRFFDKLSRLDRLVQLQSLRLQPAGQQPGRQGALLGADSTLIVFRALTHEERAAKQAKKSKK</sequence>